<gene>
    <name evidence="2" type="ORF">HK105_203929</name>
</gene>
<name>A0ABR4NAD8_9FUNG</name>
<protein>
    <submittedName>
        <fullName evidence="2">Uncharacterized protein</fullName>
    </submittedName>
</protein>
<proteinExistence type="predicted"/>
<accession>A0ABR4NAD8</accession>
<evidence type="ECO:0000256" key="1">
    <source>
        <dbReference type="SAM" id="MobiDB-lite"/>
    </source>
</evidence>
<sequence length="490" mass="54525">MLHFHAGRSSFKPRCKMQDMPEIQARFADLARRSDEKLADSLSESRKKMLEFSSRSFTFSFIETACLPESNYDGSWTLMDEHILGVLCSLSSLTNACARGTEFVSRPVCPKCVMALVHYLTHDKDKIDLKSFTGFFGEGKKLSDSYAAVMRPIYVSAVFDYSIKRVSAKASSIIHSGVYSQIVGVDNDMGCQYAYEYWCQDPQSNWRGSLADVYELLEFEERTRYVWDEMTDAGRTVLIATLMTISNLASVVYKQDVRPVKLFKENAHKLLRAPGCSDADQPELQHRRLLRRLYDSAPLLDFRNRFCRMVASENKIRNGSGSNNEQGDASLPRDDAPSDAEAAVPHDDCSRPEMPAAQAKTADPQPHARIEVVESTGGLSTFVFSSAEDVLKDECHDVSADVLLQASPRASTQTDRVGIDDIAGRPADGNAESIEVGEVGDTSTAEAASPEALPRRVTIRRMCDKIKNFGLNALNKIRVAFWSCTTVQEV</sequence>
<feature type="region of interest" description="Disordered" evidence="1">
    <location>
        <begin position="316"/>
        <end position="366"/>
    </location>
</feature>
<feature type="compositionally biased region" description="Polar residues" evidence="1">
    <location>
        <begin position="317"/>
        <end position="327"/>
    </location>
</feature>
<evidence type="ECO:0000313" key="3">
    <source>
        <dbReference type="Proteomes" id="UP001527925"/>
    </source>
</evidence>
<organism evidence="2 3">
    <name type="scientific">Polyrhizophydium stewartii</name>
    <dbReference type="NCBI Taxonomy" id="2732419"/>
    <lineage>
        <taxon>Eukaryota</taxon>
        <taxon>Fungi</taxon>
        <taxon>Fungi incertae sedis</taxon>
        <taxon>Chytridiomycota</taxon>
        <taxon>Chytridiomycota incertae sedis</taxon>
        <taxon>Chytridiomycetes</taxon>
        <taxon>Rhizophydiales</taxon>
        <taxon>Rhizophydiales incertae sedis</taxon>
        <taxon>Polyrhizophydium</taxon>
    </lineage>
</organism>
<evidence type="ECO:0000313" key="2">
    <source>
        <dbReference type="EMBL" id="KAL2916496.1"/>
    </source>
</evidence>
<dbReference type="EMBL" id="JADGIZ020000016">
    <property type="protein sequence ID" value="KAL2916496.1"/>
    <property type="molecule type" value="Genomic_DNA"/>
</dbReference>
<keyword evidence="3" id="KW-1185">Reference proteome</keyword>
<comment type="caution">
    <text evidence="2">The sequence shown here is derived from an EMBL/GenBank/DDBJ whole genome shotgun (WGS) entry which is preliminary data.</text>
</comment>
<dbReference type="Proteomes" id="UP001527925">
    <property type="component" value="Unassembled WGS sequence"/>
</dbReference>
<reference evidence="2 3" key="1">
    <citation type="submission" date="2023-09" db="EMBL/GenBank/DDBJ databases">
        <title>Pangenome analysis of Batrachochytrium dendrobatidis and related Chytrids.</title>
        <authorList>
            <person name="Yacoub M.N."/>
            <person name="Stajich J.E."/>
            <person name="James T.Y."/>
        </authorList>
    </citation>
    <scope>NUCLEOTIDE SEQUENCE [LARGE SCALE GENOMIC DNA]</scope>
    <source>
        <strain evidence="2 3">JEL0888</strain>
    </source>
</reference>